<dbReference type="EMBL" id="AWWV01015656">
    <property type="protein sequence ID" value="OMO51921.1"/>
    <property type="molecule type" value="Genomic_DNA"/>
</dbReference>
<dbReference type="Proteomes" id="UP000188268">
    <property type="component" value="Unassembled WGS sequence"/>
</dbReference>
<organism evidence="1 2">
    <name type="scientific">Corchorus capsularis</name>
    <name type="common">Jute</name>
    <dbReference type="NCBI Taxonomy" id="210143"/>
    <lineage>
        <taxon>Eukaryota</taxon>
        <taxon>Viridiplantae</taxon>
        <taxon>Streptophyta</taxon>
        <taxon>Embryophyta</taxon>
        <taxon>Tracheophyta</taxon>
        <taxon>Spermatophyta</taxon>
        <taxon>Magnoliopsida</taxon>
        <taxon>eudicotyledons</taxon>
        <taxon>Gunneridae</taxon>
        <taxon>Pentapetalae</taxon>
        <taxon>rosids</taxon>
        <taxon>malvids</taxon>
        <taxon>Malvales</taxon>
        <taxon>Malvaceae</taxon>
        <taxon>Grewioideae</taxon>
        <taxon>Apeibeae</taxon>
        <taxon>Corchorus</taxon>
    </lineage>
</organism>
<sequence length="25" mass="3054">MAVFRSMLVKTASFGFYKSFFFFFF</sequence>
<name>A0A1R3G1F3_COCAP</name>
<protein>
    <submittedName>
        <fullName evidence="1">Uncharacterized protein</fullName>
    </submittedName>
</protein>
<proteinExistence type="predicted"/>
<accession>A0A1R3G1F3</accession>
<dbReference type="Gramene" id="OMO51921">
    <property type="protein sequence ID" value="OMO51921"/>
    <property type="gene ID" value="CCACVL1_29497"/>
</dbReference>
<dbReference type="AlphaFoldDB" id="A0A1R3G1F3"/>
<keyword evidence="2" id="KW-1185">Reference proteome</keyword>
<evidence type="ECO:0000313" key="1">
    <source>
        <dbReference type="EMBL" id="OMO51921.1"/>
    </source>
</evidence>
<reference evidence="1 2" key="1">
    <citation type="submission" date="2013-09" db="EMBL/GenBank/DDBJ databases">
        <title>Corchorus capsularis genome sequencing.</title>
        <authorList>
            <person name="Alam M."/>
            <person name="Haque M.S."/>
            <person name="Islam M.S."/>
            <person name="Emdad E.M."/>
            <person name="Islam M.M."/>
            <person name="Ahmed B."/>
            <person name="Halim A."/>
            <person name="Hossen Q.M.M."/>
            <person name="Hossain M.Z."/>
            <person name="Ahmed R."/>
            <person name="Khan M.M."/>
            <person name="Islam R."/>
            <person name="Rashid M.M."/>
            <person name="Khan S.A."/>
            <person name="Rahman M.S."/>
            <person name="Alam M."/>
        </authorList>
    </citation>
    <scope>NUCLEOTIDE SEQUENCE [LARGE SCALE GENOMIC DNA]</scope>
    <source>
        <strain evidence="2">cv. CVL-1</strain>
        <tissue evidence="1">Whole seedling</tissue>
    </source>
</reference>
<gene>
    <name evidence="1" type="ORF">CCACVL1_29497</name>
</gene>
<evidence type="ECO:0000313" key="2">
    <source>
        <dbReference type="Proteomes" id="UP000188268"/>
    </source>
</evidence>
<comment type="caution">
    <text evidence="1">The sequence shown here is derived from an EMBL/GenBank/DDBJ whole genome shotgun (WGS) entry which is preliminary data.</text>
</comment>